<keyword evidence="7" id="KW-0539">Nucleus</keyword>
<evidence type="ECO:0000256" key="8">
    <source>
        <dbReference type="ARBA" id="ARBA00026084"/>
    </source>
</evidence>
<dbReference type="GO" id="GO:0005656">
    <property type="term" value="C:nuclear pre-replicative complex"/>
    <property type="evidence" value="ECO:0007669"/>
    <property type="project" value="TreeGrafter"/>
</dbReference>
<dbReference type="RefSeq" id="XP_002430701.1">
    <property type="nucleotide sequence ID" value="XM_002430656.1"/>
</dbReference>
<dbReference type="EMBL" id="AAZO01006007">
    <property type="status" value="NOT_ANNOTATED_CDS"/>
    <property type="molecule type" value="Genomic_DNA"/>
</dbReference>
<dbReference type="GO" id="GO:0005664">
    <property type="term" value="C:nuclear origin of replication recognition complex"/>
    <property type="evidence" value="ECO:0007669"/>
    <property type="project" value="InterPro"/>
</dbReference>
<dbReference type="eggNOG" id="KOG2538">
    <property type="taxonomic scope" value="Eukaryota"/>
</dbReference>
<evidence type="ECO:0000256" key="9">
    <source>
        <dbReference type="ARBA" id="ARBA00045241"/>
    </source>
</evidence>
<name>E0VX57_PEDHC</name>
<evidence type="ECO:0000313" key="13">
    <source>
        <dbReference type="EMBL" id="EEB17963.1"/>
    </source>
</evidence>
<proteinExistence type="inferred from homology"/>
<gene>
    <name evidence="14" type="primary">8235998</name>
    <name evidence="13" type="ORF">Phum_PHUM495710</name>
</gene>
<dbReference type="InterPro" id="IPR040855">
    <property type="entry name" value="ORC_WH_C"/>
</dbReference>
<dbReference type="HOGENOM" id="CLU_015257_2_0_1"/>
<dbReference type="CTD" id="8235998"/>
<dbReference type="GO" id="GO:0006270">
    <property type="term" value="P:DNA replication initiation"/>
    <property type="evidence" value="ECO:0007669"/>
    <property type="project" value="TreeGrafter"/>
</dbReference>
<dbReference type="GO" id="GO:0003688">
    <property type="term" value="F:DNA replication origin binding"/>
    <property type="evidence" value="ECO:0007669"/>
    <property type="project" value="TreeGrafter"/>
</dbReference>
<dbReference type="OMA" id="YCLMEHY"/>
<evidence type="ECO:0000259" key="12">
    <source>
        <dbReference type="Pfam" id="PF19675"/>
    </source>
</evidence>
<comment type="similarity">
    <text evidence="2">Belongs to the ORC3 family.</text>
</comment>
<dbReference type="KEGG" id="phu:Phum_PHUM495710"/>
<feature type="domain" description="Origin recognition complex subunit 3 insertion" evidence="12">
    <location>
        <begin position="344"/>
        <end position="503"/>
    </location>
</feature>
<dbReference type="InterPro" id="IPR045663">
    <property type="entry name" value="ORC3_ins"/>
</dbReference>
<dbReference type="GO" id="GO:0031261">
    <property type="term" value="C:DNA replication preinitiation complex"/>
    <property type="evidence" value="ECO:0007669"/>
    <property type="project" value="TreeGrafter"/>
</dbReference>
<reference evidence="13" key="2">
    <citation type="submission" date="2007-04" db="EMBL/GenBank/DDBJ databases">
        <title>The genome of the human body louse.</title>
        <authorList>
            <consortium name="The Human Body Louse Genome Consortium"/>
            <person name="Kirkness E."/>
            <person name="Walenz B."/>
            <person name="Hass B."/>
            <person name="Bruggner R."/>
            <person name="Strausberg R."/>
        </authorList>
    </citation>
    <scope>NUCLEOTIDE SEQUENCE</scope>
    <source>
        <strain evidence="13">USDA</strain>
    </source>
</reference>
<evidence type="ECO:0000259" key="10">
    <source>
        <dbReference type="Pfam" id="PF07034"/>
    </source>
</evidence>
<dbReference type="InterPro" id="IPR020795">
    <property type="entry name" value="ORC3"/>
</dbReference>
<organism>
    <name type="scientific">Pediculus humanus subsp. corporis</name>
    <name type="common">Body louse</name>
    <dbReference type="NCBI Taxonomy" id="121224"/>
    <lineage>
        <taxon>Eukaryota</taxon>
        <taxon>Metazoa</taxon>
        <taxon>Ecdysozoa</taxon>
        <taxon>Arthropoda</taxon>
        <taxon>Hexapoda</taxon>
        <taxon>Insecta</taxon>
        <taxon>Pterygota</taxon>
        <taxon>Neoptera</taxon>
        <taxon>Paraneoptera</taxon>
        <taxon>Psocodea</taxon>
        <taxon>Troctomorpha</taxon>
        <taxon>Phthiraptera</taxon>
        <taxon>Anoplura</taxon>
        <taxon>Pediculidae</taxon>
        <taxon>Pediculus</taxon>
    </lineage>
</organism>
<dbReference type="GeneID" id="8235998"/>
<evidence type="ECO:0000313" key="15">
    <source>
        <dbReference type="Proteomes" id="UP000009046"/>
    </source>
</evidence>
<dbReference type="InParanoid" id="E0VX57"/>
<evidence type="ECO:0000259" key="11">
    <source>
        <dbReference type="Pfam" id="PF18137"/>
    </source>
</evidence>
<keyword evidence="6" id="KW-0238">DNA-binding</keyword>
<dbReference type="FunCoup" id="E0VX57">
    <property type="interactions" value="1911"/>
</dbReference>
<feature type="domain" description="Origin recognition complex subunit 3 winged helix C-terminal" evidence="11">
    <location>
        <begin position="561"/>
        <end position="669"/>
    </location>
</feature>
<reference evidence="13" key="1">
    <citation type="submission" date="2007-04" db="EMBL/GenBank/DDBJ databases">
        <title>Annotation of Pediculus humanus corporis strain USDA.</title>
        <authorList>
            <person name="Kirkness E."/>
            <person name="Hannick L."/>
            <person name="Hass B."/>
            <person name="Bruggner R."/>
            <person name="Lawson D."/>
            <person name="Bidwell S."/>
            <person name="Joardar V."/>
            <person name="Caler E."/>
            <person name="Walenz B."/>
            <person name="Inman J."/>
            <person name="Schobel S."/>
            <person name="Galinsky K."/>
            <person name="Amedeo P."/>
            <person name="Strausberg R."/>
        </authorList>
    </citation>
    <scope>NUCLEOTIDE SEQUENCE</scope>
    <source>
        <strain evidence="13">USDA</strain>
    </source>
</reference>
<dbReference type="OrthoDB" id="10265211at2759"/>
<dbReference type="PANTHER" id="PTHR12748">
    <property type="entry name" value="ORIGIN RECOGNITION COMPLEX SUBUNIT 3"/>
    <property type="match status" value="1"/>
</dbReference>
<sequence length="672" mass="77467">MQTSSISQGSFIFTPKNFDLSKTRKKRKRSSSKETKDNWEEAFDNVWNTVYKEIKEVNESLFKNILEDIIKHIKNIDSKNENDKLEHGILPCEILITGTNLPDHNLLVSALCDDMKKVTPYISVLWSVNCGNIKNTISTLAQQIISTDTIKKHDINNCEAEDENLNDDKNDGSEISLQSSQYNLSTLTAWYVYQSKNLKSNPPVVIFLPDFESFSSKVLSEFIPLLSSYSSQTPFILIFGVATTPGAVYQSLNHSVLSLLSVQIFKSESSMCFLNQIIEKILFSTKCPFRLSSRCMTFLIDIFLFHSFSVQGFIQGFKFCMMEHFYDKSHFTLCCSPENLEKNVEKLSDQDVENMRRIPSFQRFVEKSTKEDRHLLLLNNEHSKKVIKNMIKDVQEHISNFHVALKCLYILTQDLPQYPLGRHLREYYCQAISKDIKECVEYKECIKALSFQTKKELWTKISLIIDFLKLNSLIDILTSDNVTKFEEIVKQLENFKDKFNENSNAAEDSSDFESTRKSFLDYVEENVLLKMLSPVNLLPLHEIILFDDLPSIRRRISGSPRGAVHLALNNPHYYLDCKCCVLPQPELVLPTLPDLSIVYKLHLEFGKIINLYDWLQAFAACIKPESSETETDVDDVIQARFIRAVSELQFLGFIKPSRSKSDHVHRLTWGNI</sequence>
<evidence type="ECO:0000313" key="14">
    <source>
        <dbReference type="EnsemblMetazoa" id="PHUM495710-PA"/>
    </source>
</evidence>
<comment type="subcellular location">
    <subcellularLocation>
        <location evidence="1">Nucleus</location>
    </subcellularLocation>
</comment>
<dbReference type="InterPro" id="IPR045667">
    <property type="entry name" value="ORC3_N"/>
</dbReference>
<dbReference type="Pfam" id="PF18137">
    <property type="entry name" value="WHD_ORC"/>
    <property type="match status" value="1"/>
</dbReference>
<reference evidence="14" key="3">
    <citation type="submission" date="2021-02" db="UniProtKB">
        <authorList>
            <consortium name="EnsemblMetazoa"/>
        </authorList>
    </citation>
    <scope>IDENTIFICATION</scope>
    <source>
        <strain evidence="14">USDA</strain>
    </source>
</reference>
<keyword evidence="5" id="KW-0235">DNA replication</keyword>
<dbReference type="STRING" id="121224.E0VX57"/>
<dbReference type="EnsemblMetazoa" id="PHUM495710-RA">
    <property type="protein sequence ID" value="PHUM495710-PA"/>
    <property type="gene ID" value="PHUM495710"/>
</dbReference>
<evidence type="ECO:0000256" key="5">
    <source>
        <dbReference type="ARBA" id="ARBA00022705"/>
    </source>
</evidence>
<evidence type="ECO:0000256" key="4">
    <source>
        <dbReference type="ARBA" id="ARBA00022553"/>
    </source>
</evidence>
<feature type="domain" description="Origin recognition complex subunit 3 N-terminal" evidence="10">
    <location>
        <begin position="1"/>
        <end position="328"/>
    </location>
</feature>
<comment type="function">
    <text evidence="9">Component of the origin recognition complex (ORC) that binds origins of replication. DNA-binding is ATP-dependent. The specific DNA sequences that define origins of replication have not been identified yet. ORC is required to assemble the pre-replication complex necessary to initiate DNA replication. Binds histone H3 and H4 trimethylation marks H3K9me3, H3K27me3 and H4K20me3.</text>
</comment>
<dbReference type="VEuPathDB" id="VectorBase:PHUM495710"/>
<evidence type="ECO:0000256" key="3">
    <source>
        <dbReference type="ARBA" id="ARBA00019085"/>
    </source>
</evidence>
<evidence type="ECO:0000256" key="2">
    <source>
        <dbReference type="ARBA" id="ARBA00010977"/>
    </source>
</evidence>
<dbReference type="Pfam" id="PF07034">
    <property type="entry name" value="ORC3_N"/>
    <property type="match status" value="1"/>
</dbReference>
<dbReference type="EMBL" id="DS235829">
    <property type="protein sequence ID" value="EEB17963.1"/>
    <property type="molecule type" value="Genomic_DNA"/>
</dbReference>
<keyword evidence="4" id="KW-0597">Phosphoprotein</keyword>
<dbReference type="Proteomes" id="UP000009046">
    <property type="component" value="Unassembled WGS sequence"/>
</dbReference>
<comment type="subunit">
    <text evidence="8">Component of ORC, a complex composed of at least 6 subunits: ORC1, ORC2, ORC3, ORC4, ORC5 and ORC6. ORC is regulated in a cell-cycle dependent manner. It is sequentially assembled at the exit from anaphase of mitosis and disassembled as cells enter S phase.</text>
</comment>
<accession>E0VX57</accession>
<protein>
    <recommendedName>
        <fullName evidence="3">Origin recognition complex subunit 3</fullName>
    </recommendedName>
</protein>
<dbReference type="AlphaFoldDB" id="E0VX57"/>
<evidence type="ECO:0000256" key="1">
    <source>
        <dbReference type="ARBA" id="ARBA00004123"/>
    </source>
</evidence>
<evidence type="ECO:0000256" key="6">
    <source>
        <dbReference type="ARBA" id="ARBA00023125"/>
    </source>
</evidence>
<keyword evidence="15" id="KW-1185">Reference proteome</keyword>
<dbReference type="CDD" id="cd20704">
    <property type="entry name" value="Orc3"/>
    <property type="match status" value="1"/>
</dbReference>
<dbReference type="PANTHER" id="PTHR12748:SF0">
    <property type="entry name" value="ORIGIN RECOGNITION COMPLEX SUBUNIT 3"/>
    <property type="match status" value="1"/>
</dbReference>
<evidence type="ECO:0000256" key="7">
    <source>
        <dbReference type="ARBA" id="ARBA00023242"/>
    </source>
</evidence>
<dbReference type="Pfam" id="PF19675">
    <property type="entry name" value="ORC3_ins"/>
    <property type="match status" value="1"/>
</dbReference>